<name>A0A3E2TL00_9FIRM</name>
<keyword evidence="1" id="KW-1133">Transmembrane helix</keyword>
<feature type="transmembrane region" description="Helical" evidence="1">
    <location>
        <begin position="100"/>
        <end position="118"/>
    </location>
</feature>
<evidence type="ECO:0000313" key="2">
    <source>
        <dbReference type="EMBL" id="RGB78005.1"/>
    </source>
</evidence>
<protein>
    <recommendedName>
        <fullName evidence="4">5-bromo-4-chloroindolyl phosphate hydrolysis protein</fullName>
    </recommendedName>
</protein>
<proteinExistence type="predicted"/>
<dbReference type="RefSeq" id="WP_117520117.1">
    <property type="nucleotide sequence ID" value="NZ_QVEU01000001.1"/>
</dbReference>
<dbReference type="OrthoDB" id="9782052at2"/>
<keyword evidence="1" id="KW-0812">Transmembrane</keyword>
<comment type="caution">
    <text evidence="2">The sequence shown here is derived from an EMBL/GenBank/DDBJ whole genome shotgun (WGS) entry which is preliminary data.</text>
</comment>
<organism evidence="2 3">
    <name type="scientific">Anaerococcus nagyae</name>
    <dbReference type="NCBI Taxonomy" id="1755241"/>
    <lineage>
        <taxon>Bacteria</taxon>
        <taxon>Bacillati</taxon>
        <taxon>Bacillota</taxon>
        <taxon>Tissierellia</taxon>
        <taxon>Tissierellales</taxon>
        <taxon>Peptoniphilaceae</taxon>
        <taxon>Anaerococcus</taxon>
    </lineage>
</organism>
<dbReference type="EMBL" id="QVEU01000001">
    <property type="protein sequence ID" value="RGB78005.1"/>
    <property type="molecule type" value="Genomic_DNA"/>
</dbReference>
<dbReference type="AlphaFoldDB" id="A0A3E2TL00"/>
<feature type="transmembrane region" description="Helical" evidence="1">
    <location>
        <begin position="69"/>
        <end position="94"/>
    </location>
</feature>
<evidence type="ECO:0000256" key="1">
    <source>
        <dbReference type="SAM" id="Phobius"/>
    </source>
</evidence>
<reference evidence="2 3" key="1">
    <citation type="submission" date="2018-08" db="EMBL/GenBank/DDBJ databases">
        <title>A genome reference for cultivated species of the human gut microbiota.</title>
        <authorList>
            <person name="Zou Y."/>
            <person name="Xue W."/>
            <person name="Luo G."/>
        </authorList>
    </citation>
    <scope>NUCLEOTIDE SEQUENCE [LARGE SCALE GENOMIC DNA]</scope>
    <source>
        <strain evidence="2 3">OF01-3</strain>
    </source>
</reference>
<evidence type="ECO:0008006" key="4">
    <source>
        <dbReference type="Google" id="ProtNLM"/>
    </source>
</evidence>
<sequence length="369" mass="42970">MSENKNKFKFDDFNLNDINFSEIGNSIKKSVNSTLKKFTEATETENLPQTRNKEVCAQKPPEISKAHTFQALTILSAIGLTIVFFYFLFSFFSFKGFGNFFGSIFTLLLTIAIPYVFWKASKEYLRLSNNYIRFLRELGNNTVISIRDLASSVTQSEEKTVSDLTKMMKRGYFYQARIVEDDSLFILDIPTFRLYKEKKKEIPQTSRNEDNRENNEELVEDLSYEKASEILKKGNDILARINKTKANIKSEDFKSNVEKVSHNSTDILRIVENHPEKSYALNKFSDYYLPTVEKLTDTYYEFELMRTDDSRIKKSMHDINESIITITEAFDKIKVELLGDRAMDIKTDIDTINLLLNQEGYTEDDWSKK</sequence>
<evidence type="ECO:0000313" key="3">
    <source>
        <dbReference type="Proteomes" id="UP000261011"/>
    </source>
</evidence>
<accession>A0A3E2TL00</accession>
<keyword evidence="3" id="KW-1185">Reference proteome</keyword>
<dbReference type="InterPro" id="IPR018770">
    <property type="entry name" value="ChloroindolylP_hydrolase"/>
</dbReference>
<gene>
    <name evidence="2" type="ORF">DXA39_00725</name>
</gene>
<keyword evidence="1" id="KW-0472">Membrane</keyword>
<dbReference type="Proteomes" id="UP000261011">
    <property type="component" value="Unassembled WGS sequence"/>
</dbReference>
<dbReference type="Pfam" id="PF10112">
    <property type="entry name" value="Halogen_Hydrol"/>
    <property type="match status" value="1"/>
</dbReference>